<organism evidence="7 8">
    <name type="scientific">Sphingobacterium humi</name>
    <dbReference type="NCBI Taxonomy" id="1796905"/>
    <lineage>
        <taxon>Bacteria</taxon>
        <taxon>Pseudomonadati</taxon>
        <taxon>Bacteroidota</taxon>
        <taxon>Sphingobacteriia</taxon>
        <taxon>Sphingobacteriales</taxon>
        <taxon>Sphingobacteriaceae</taxon>
        <taxon>Sphingobacterium</taxon>
    </lineage>
</organism>
<dbReference type="AlphaFoldDB" id="A0A6N8KVZ0"/>
<protein>
    <submittedName>
        <fullName evidence="7">RsmB/NOP family class I SAM-dependent RNA methyltransferase</fullName>
    </submittedName>
</protein>
<keyword evidence="1 5" id="KW-0489">Methyltransferase</keyword>
<evidence type="ECO:0000313" key="8">
    <source>
        <dbReference type="Proteomes" id="UP000435036"/>
    </source>
</evidence>
<dbReference type="GO" id="GO:0003723">
    <property type="term" value="F:RNA binding"/>
    <property type="evidence" value="ECO:0007669"/>
    <property type="project" value="UniProtKB-UniRule"/>
</dbReference>
<comment type="similarity">
    <text evidence="5">Belongs to the class I-like SAM-binding methyltransferase superfamily. RsmB/NOP family.</text>
</comment>
<dbReference type="EMBL" id="WSQA01000001">
    <property type="protein sequence ID" value="MVZ60431.1"/>
    <property type="molecule type" value="Genomic_DNA"/>
</dbReference>
<dbReference type="RefSeq" id="WP_160367088.1">
    <property type="nucleotide sequence ID" value="NZ_WSQA01000001.1"/>
</dbReference>
<comment type="caution">
    <text evidence="7">The sequence shown here is derived from an EMBL/GenBank/DDBJ whole genome shotgun (WGS) entry which is preliminary data.</text>
</comment>
<dbReference type="GO" id="GO:0008173">
    <property type="term" value="F:RNA methyltransferase activity"/>
    <property type="evidence" value="ECO:0007669"/>
    <property type="project" value="InterPro"/>
</dbReference>
<feature type="domain" description="SAM-dependent MTase RsmB/NOP-type" evidence="6">
    <location>
        <begin position="123"/>
        <end position="391"/>
    </location>
</feature>
<reference evidence="7 8" key="1">
    <citation type="submission" date="2019-12" db="EMBL/GenBank/DDBJ databases">
        <authorList>
            <person name="Dong K."/>
        </authorList>
    </citation>
    <scope>NUCLEOTIDE SEQUENCE [LARGE SCALE GENOMIC DNA]</scope>
    <source>
        <strain evidence="7 8">JCM 31225</strain>
    </source>
</reference>
<dbReference type="Proteomes" id="UP000435036">
    <property type="component" value="Unassembled WGS sequence"/>
</dbReference>
<dbReference type="InterPro" id="IPR049560">
    <property type="entry name" value="MeTrfase_RsmB-F_NOP2_cat"/>
</dbReference>
<keyword evidence="2 5" id="KW-0808">Transferase</keyword>
<keyword evidence="4 5" id="KW-0694">RNA-binding</keyword>
<evidence type="ECO:0000256" key="5">
    <source>
        <dbReference type="PROSITE-ProRule" id="PRU01023"/>
    </source>
</evidence>
<dbReference type="OrthoDB" id="9810297at2"/>
<evidence type="ECO:0000256" key="4">
    <source>
        <dbReference type="ARBA" id="ARBA00022884"/>
    </source>
</evidence>
<sequence>MEYNPKRVHQQIRNFERCLEDYRFHEPFARFLTQFYKNNKQMGSSDRRMNSRYCYHVFRLGRAFQDLPLQERLVIAEFLCETESAVVHELRPEWVEQQKPALSQRIAFIESLYPGFLNQVFPWHAHLSDAIDKEAFIQSHFVQPHLFIRIQAGKEEQVKKELSKQDISFEALSPQTLVLANGVNLQALKKIQGLYEVQDWASQQSLQAVEAKPNETWWDCCAASGGKTLMLLDRFPTINVLVSDIRLSILRNLEERFEMAGIKRPFRKKVLDLSQPVAHIMQNERFDGLIIDAPCSGSGTWGRTPEMLSKFQETEIQKYTQLQKQIVKNAVPYLKPGKELIYITCSVFQEENEEVVAYISNELNLQLESMTPILGYHHQADSMFTAKFIKI</sequence>
<accession>A0A6N8KVZ0</accession>
<dbReference type="InterPro" id="IPR023267">
    <property type="entry name" value="RCMT"/>
</dbReference>
<evidence type="ECO:0000256" key="2">
    <source>
        <dbReference type="ARBA" id="ARBA00022679"/>
    </source>
</evidence>
<dbReference type="Gene3D" id="3.40.50.150">
    <property type="entry name" value="Vaccinia Virus protein VP39"/>
    <property type="match status" value="1"/>
</dbReference>
<feature type="binding site" evidence="5">
    <location>
        <position position="244"/>
    </location>
    <ligand>
        <name>S-adenosyl-L-methionine</name>
        <dbReference type="ChEBI" id="CHEBI:59789"/>
    </ligand>
</feature>
<keyword evidence="8" id="KW-1185">Reference proteome</keyword>
<dbReference type="SUPFAM" id="SSF53335">
    <property type="entry name" value="S-adenosyl-L-methionine-dependent methyltransferases"/>
    <property type="match status" value="1"/>
</dbReference>
<feature type="active site" description="Nucleophile" evidence="5">
    <location>
        <position position="345"/>
    </location>
</feature>
<dbReference type="PANTHER" id="PTHR22807:SF53">
    <property type="entry name" value="RIBOSOMAL RNA SMALL SUBUNIT METHYLTRANSFERASE B-RELATED"/>
    <property type="match status" value="1"/>
</dbReference>
<dbReference type="InterPro" id="IPR029063">
    <property type="entry name" value="SAM-dependent_MTases_sf"/>
</dbReference>
<dbReference type="GO" id="GO:0001510">
    <property type="term" value="P:RNA methylation"/>
    <property type="evidence" value="ECO:0007669"/>
    <property type="project" value="InterPro"/>
</dbReference>
<dbReference type="PROSITE" id="PS51686">
    <property type="entry name" value="SAM_MT_RSMB_NOP"/>
    <property type="match status" value="1"/>
</dbReference>
<name>A0A6N8KVZ0_9SPHI</name>
<dbReference type="Pfam" id="PF01189">
    <property type="entry name" value="Methyltr_RsmB-F"/>
    <property type="match status" value="1"/>
</dbReference>
<evidence type="ECO:0000313" key="7">
    <source>
        <dbReference type="EMBL" id="MVZ60431.1"/>
    </source>
</evidence>
<gene>
    <name evidence="7" type="ORF">GQF63_00200</name>
</gene>
<evidence type="ECO:0000259" key="6">
    <source>
        <dbReference type="PROSITE" id="PS51686"/>
    </source>
</evidence>
<proteinExistence type="inferred from homology"/>
<evidence type="ECO:0000256" key="3">
    <source>
        <dbReference type="ARBA" id="ARBA00022691"/>
    </source>
</evidence>
<feature type="binding site" evidence="5">
    <location>
        <position position="272"/>
    </location>
    <ligand>
        <name>S-adenosyl-L-methionine</name>
        <dbReference type="ChEBI" id="CHEBI:59789"/>
    </ligand>
</feature>
<dbReference type="PANTHER" id="PTHR22807">
    <property type="entry name" value="NOP2 YEAST -RELATED NOL1/NOP2/FMU SUN DOMAIN-CONTAINING"/>
    <property type="match status" value="1"/>
</dbReference>
<feature type="binding site" evidence="5">
    <location>
        <position position="292"/>
    </location>
    <ligand>
        <name>S-adenosyl-L-methionine</name>
        <dbReference type="ChEBI" id="CHEBI:59789"/>
    </ligand>
</feature>
<keyword evidence="3 5" id="KW-0949">S-adenosyl-L-methionine</keyword>
<dbReference type="PRINTS" id="PR02008">
    <property type="entry name" value="RCMTFAMILY"/>
</dbReference>
<dbReference type="InterPro" id="IPR001678">
    <property type="entry name" value="MeTrfase_RsmB-F_NOP2_dom"/>
</dbReference>
<comment type="caution">
    <text evidence="5">Lacks conserved residue(s) required for the propagation of feature annotation.</text>
</comment>
<evidence type="ECO:0000256" key="1">
    <source>
        <dbReference type="ARBA" id="ARBA00022603"/>
    </source>
</evidence>